<feature type="compositionally biased region" description="Basic and acidic residues" evidence="1">
    <location>
        <begin position="263"/>
        <end position="274"/>
    </location>
</feature>
<name>A0ABW0F2F9_9HYPH</name>
<evidence type="ECO:0000313" key="2">
    <source>
        <dbReference type="EMBL" id="MFC5292729.1"/>
    </source>
</evidence>
<accession>A0ABW0F2F9</accession>
<protein>
    <submittedName>
        <fullName evidence="2">Uncharacterized protein</fullName>
    </submittedName>
</protein>
<feature type="compositionally biased region" description="Basic and acidic residues" evidence="1">
    <location>
        <begin position="221"/>
        <end position="237"/>
    </location>
</feature>
<evidence type="ECO:0000256" key="1">
    <source>
        <dbReference type="SAM" id="MobiDB-lite"/>
    </source>
</evidence>
<feature type="compositionally biased region" description="Basic and acidic residues" evidence="1">
    <location>
        <begin position="412"/>
        <end position="421"/>
    </location>
</feature>
<feature type="region of interest" description="Disordered" evidence="1">
    <location>
        <begin position="411"/>
        <end position="481"/>
    </location>
</feature>
<feature type="region of interest" description="Disordered" evidence="1">
    <location>
        <begin position="289"/>
        <end position="373"/>
    </location>
</feature>
<dbReference type="EMBL" id="JBHSLI010000002">
    <property type="protein sequence ID" value="MFC5292729.1"/>
    <property type="molecule type" value="Genomic_DNA"/>
</dbReference>
<feature type="compositionally biased region" description="Basic and acidic residues" evidence="1">
    <location>
        <begin position="470"/>
        <end position="481"/>
    </location>
</feature>
<reference evidence="3" key="1">
    <citation type="journal article" date="2019" name="Int. J. Syst. Evol. Microbiol.">
        <title>The Global Catalogue of Microorganisms (GCM) 10K type strain sequencing project: providing services to taxonomists for standard genome sequencing and annotation.</title>
        <authorList>
            <consortium name="The Broad Institute Genomics Platform"/>
            <consortium name="The Broad Institute Genome Sequencing Center for Infectious Disease"/>
            <person name="Wu L."/>
            <person name="Ma J."/>
        </authorList>
    </citation>
    <scope>NUCLEOTIDE SEQUENCE [LARGE SCALE GENOMIC DNA]</scope>
    <source>
        <strain evidence="3">CGMCC 1.15643</strain>
    </source>
</reference>
<sequence length="540" mass="59333">MSDVTEAVNDWSLWQSLVEKKGSPKPDSDIAAGFWRLPNGIAGTALPVATWNDDGYWLASINGGDPIDKDCGSEWSEFMARTWPKLVAVEHEAYIAALDKGVWPDGTPLKKDQRGVMGDNAPPEGSVEALLAEAAGHLESARNLVKSGAAKTEEDADIASNLAKTLTETKSKIIAAHKVEKQPWLDGGREVDNKFFPTRDGLEAAAKTIKSRVINPYQIEQDRIRQEEADRQRREAEQAAAAGREAEPPPSEPVKVSSGSRGRTPELADALRLEDQAEGVIEAAVRAVTPARLPPSPPAARQIAHVEAPQDEAEHDPETGEIDQNESASEQKAEEAKPVRQPPKPAETKVTSGRQQTKAKDEPAQAQQEDAYDGQALLAELQAMFDQIDSVEALDAYTGGKGRGLAIYNSLKRSDQEDANHRYQQAKARIQAADAAEEAGEQQDQPEETARDQQQDENDFPGDQPSKLPPAEKKPEKMDAAEIEAHIRGYIETMTDAEALKRRWYMDDEHREVLDDKTRQALRSLWKARMEELRAAEGQG</sequence>
<organism evidence="2 3">
    <name type="scientific">Bosea minatitlanensis</name>
    <dbReference type="NCBI Taxonomy" id="128782"/>
    <lineage>
        <taxon>Bacteria</taxon>
        <taxon>Pseudomonadati</taxon>
        <taxon>Pseudomonadota</taxon>
        <taxon>Alphaproteobacteria</taxon>
        <taxon>Hyphomicrobiales</taxon>
        <taxon>Boseaceae</taxon>
        <taxon>Bosea</taxon>
    </lineage>
</organism>
<dbReference type="Proteomes" id="UP001595976">
    <property type="component" value="Unassembled WGS sequence"/>
</dbReference>
<feature type="compositionally biased region" description="Low complexity" evidence="1">
    <location>
        <begin position="425"/>
        <end position="434"/>
    </location>
</feature>
<evidence type="ECO:0000313" key="3">
    <source>
        <dbReference type="Proteomes" id="UP001595976"/>
    </source>
</evidence>
<comment type="caution">
    <text evidence="2">The sequence shown here is derived from an EMBL/GenBank/DDBJ whole genome shotgun (WGS) entry which is preliminary data.</text>
</comment>
<dbReference type="RefSeq" id="WP_260347999.1">
    <property type="nucleotide sequence ID" value="NZ_JAOAOS010000002.1"/>
</dbReference>
<feature type="compositionally biased region" description="Acidic residues" evidence="1">
    <location>
        <begin position="435"/>
        <end position="447"/>
    </location>
</feature>
<gene>
    <name evidence="2" type="ORF">ACFPK2_06975</name>
</gene>
<feature type="compositionally biased region" description="Basic and acidic residues" evidence="1">
    <location>
        <begin position="329"/>
        <end position="338"/>
    </location>
</feature>
<proteinExistence type="predicted"/>
<keyword evidence="3" id="KW-1185">Reference proteome</keyword>
<feature type="region of interest" description="Disordered" evidence="1">
    <location>
        <begin position="221"/>
        <end position="274"/>
    </location>
</feature>
<feature type="compositionally biased region" description="Acidic residues" evidence="1">
    <location>
        <begin position="309"/>
        <end position="324"/>
    </location>
</feature>